<dbReference type="Gene3D" id="2.30.30.100">
    <property type="match status" value="2"/>
</dbReference>
<dbReference type="PROSITE" id="PS51470">
    <property type="entry name" value="FG_GAP"/>
    <property type="match status" value="1"/>
</dbReference>
<dbReference type="PANTHER" id="PTHR46580">
    <property type="entry name" value="SENSOR KINASE-RELATED"/>
    <property type="match status" value="1"/>
</dbReference>
<dbReference type="InterPro" id="IPR006977">
    <property type="entry name" value="Yip1_dom"/>
</dbReference>
<dbReference type="Pfam" id="PF13517">
    <property type="entry name" value="FG-GAP_3"/>
    <property type="match status" value="3"/>
</dbReference>
<dbReference type="Pfam" id="PF04893">
    <property type="entry name" value="Yip1"/>
    <property type="match status" value="1"/>
</dbReference>
<keyword evidence="2 8" id="KW-0812">Transmembrane</keyword>
<evidence type="ECO:0000256" key="6">
    <source>
        <dbReference type="ARBA" id="ARBA00023136"/>
    </source>
</evidence>
<dbReference type="AlphaFoldDB" id="A0A7D5M2E4"/>
<feature type="transmembrane region" description="Helical" evidence="8">
    <location>
        <begin position="86"/>
        <end position="114"/>
    </location>
</feature>
<evidence type="ECO:0000256" key="4">
    <source>
        <dbReference type="ARBA" id="ARBA00022737"/>
    </source>
</evidence>
<evidence type="ECO:0000256" key="3">
    <source>
        <dbReference type="ARBA" id="ARBA00022729"/>
    </source>
</evidence>
<dbReference type="InterPro" id="IPR013519">
    <property type="entry name" value="Int_alpha_beta-p"/>
</dbReference>
<feature type="domain" description="Yip1" evidence="9">
    <location>
        <begin position="10"/>
        <end position="197"/>
    </location>
</feature>
<comment type="subcellular location">
    <subcellularLocation>
        <location evidence="1">Membrane</location>
        <topology evidence="1">Multi-pass membrane protein</topology>
    </subcellularLocation>
</comment>
<dbReference type="OrthoDB" id="387056at2157"/>
<dbReference type="RefSeq" id="WP_179363257.1">
    <property type="nucleotide sequence ID" value="NZ_CP026994.1"/>
</dbReference>
<evidence type="ECO:0000256" key="8">
    <source>
        <dbReference type="SAM" id="Phobius"/>
    </source>
</evidence>
<dbReference type="GO" id="GO:0016020">
    <property type="term" value="C:membrane"/>
    <property type="evidence" value="ECO:0007669"/>
    <property type="project" value="UniProtKB-SubCell"/>
</dbReference>
<evidence type="ECO:0000313" key="10">
    <source>
        <dbReference type="EMBL" id="QLH04375.1"/>
    </source>
</evidence>
<dbReference type="EMBL" id="CP026994">
    <property type="protein sequence ID" value="QLH04375.1"/>
    <property type="molecule type" value="Genomic_DNA"/>
</dbReference>
<keyword evidence="6 8" id="KW-0472">Membrane</keyword>
<name>A0A7D5M2E4_9ARCH</name>
<feature type="transmembrane region" description="Helical" evidence="8">
    <location>
        <begin position="153"/>
        <end position="173"/>
    </location>
</feature>
<feature type="transmembrane region" description="Helical" evidence="8">
    <location>
        <begin position="57"/>
        <end position="77"/>
    </location>
</feature>
<evidence type="ECO:0000313" key="11">
    <source>
        <dbReference type="Proteomes" id="UP000509441"/>
    </source>
</evidence>
<dbReference type="Proteomes" id="UP000509441">
    <property type="component" value="Chromosome"/>
</dbReference>
<protein>
    <recommendedName>
        <fullName evidence="9">Yip1 domain-containing protein</fullName>
    </recommendedName>
</protein>
<keyword evidence="7" id="KW-0325">Glycoprotein</keyword>
<organism evidence="10 11">
    <name type="scientific">Nitrosopumilus oxyclinae</name>
    <dbReference type="NCBI Taxonomy" id="1959104"/>
    <lineage>
        <taxon>Archaea</taxon>
        <taxon>Nitrososphaerota</taxon>
        <taxon>Nitrososphaeria</taxon>
        <taxon>Nitrosopumilales</taxon>
        <taxon>Nitrosopumilaceae</taxon>
        <taxon>Nitrosopumilus</taxon>
    </lineage>
</organism>
<evidence type="ECO:0000256" key="1">
    <source>
        <dbReference type="ARBA" id="ARBA00004141"/>
    </source>
</evidence>
<proteinExistence type="predicted"/>
<evidence type="ECO:0000256" key="7">
    <source>
        <dbReference type="ARBA" id="ARBA00023180"/>
    </source>
</evidence>
<evidence type="ECO:0000256" key="2">
    <source>
        <dbReference type="ARBA" id="ARBA00022692"/>
    </source>
</evidence>
<feature type="transmembrane region" description="Helical" evidence="8">
    <location>
        <begin position="28"/>
        <end position="45"/>
    </location>
</feature>
<dbReference type="SUPFAM" id="SSF69318">
    <property type="entry name" value="Integrin alpha N-terminal domain"/>
    <property type="match status" value="2"/>
</dbReference>
<dbReference type="InterPro" id="IPR013517">
    <property type="entry name" value="FG-GAP"/>
</dbReference>
<feature type="transmembrane region" description="Helical" evidence="8">
    <location>
        <begin position="185"/>
        <end position="210"/>
    </location>
</feature>
<gene>
    <name evidence="10" type="ORF">C5F49_02880</name>
</gene>
<dbReference type="KEGG" id="nox:C5F49_02880"/>
<keyword evidence="3" id="KW-0732">Signal</keyword>
<evidence type="ECO:0000259" key="9">
    <source>
        <dbReference type="Pfam" id="PF04893"/>
    </source>
</evidence>
<dbReference type="GeneID" id="56060862"/>
<accession>A0A7D5M2E4</accession>
<keyword evidence="4" id="KW-0677">Repeat</keyword>
<dbReference type="InterPro" id="IPR028994">
    <property type="entry name" value="Integrin_alpha_N"/>
</dbReference>
<sequence>MNRDMTLLKDIVIHPISSFKEIAVSEKYSRIGIGLLIFSIVYATIREMNFESSSFYNFSGATWMVEIISIFVIFYFAKKLDGKGKLFVYLSAFGYASIPQIIGFILVPTVFIFASVAGVSNVIDSSTLSIDDFIFEPSEIYVNYFGEYLPYQLFSYFFIGWSFILGIIAIKYVHQISYFKSIISLIIGMIVVTIVVGILVVVVMSMLFLVGDDSKSSISSEITPTDPESTSVQNAITDRFALKDLGDPVSVAMGELNGDGLLDLVVANRNGMTASVLLSRGQGDFQSSKEYGISHHGSSVNIGDLNNDGYNDVIIGLNSDKGGVAILQNKGDGTFYDAQIHNTGTFSNSISLQDMNKDGMLDIVIADNDVSILINNGTGGFQDIQNYPANKMPKSIATGDFNGDGNLDIVVPNFDPEVTILLGSGDGTLHTKFSWPLSEPASNSVMKEINQKKNSFKEDGVYHYSFDSIVIRPWSVLTGDFNGDGNLDIATSNQYSDNVSLLFNNGDGTFESMSPIRVGIAPRDITSADFNGDGNLDIATANSISNDVSVLLNNGDGTFQTAKNYLVGGYPQSITTGDLNDDGNLDIATANQFSNDVSLLFGDGSGNFNLLES</sequence>
<evidence type="ECO:0000256" key="5">
    <source>
        <dbReference type="ARBA" id="ARBA00022989"/>
    </source>
</evidence>
<reference evidence="10 11" key="1">
    <citation type="submission" date="2018-02" db="EMBL/GenBank/DDBJ databases">
        <title>Complete genome of Nitrosopumilus oxyclinae HCE1.</title>
        <authorList>
            <person name="Qin W."/>
            <person name="Zheng Y."/>
            <person name="Stahl D.A."/>
        </authorList>
    </citation>
    <scope>NUCLEOTIDE SEQUENCE [LARGE SCALE GENOMIC DNA]</scope>
    <source>
        <strain evidence="10 11">HCE1</strain>
    </source>
</reference>
<keyword evidence="11" id="KW-1185">Reference proteome</keyword>
<dbReference type="Gene3D" id="2.130.10.130">
    <property type="entry name" value="Integrin alpha, N-terminal"/>
    <property type="match status" value="2"/>
</dbReference>
<keyword evidence="5 8" id="KW-1133">Transmembrane helix</keyword>